<dbReference type="Proteomes" id="UP000009045">
    <property type="component" value="Plasmid pSmeSM11d"/>
</dbReference>
<dbReference type="PANTHER" id="PTHR46663:SF3">
    <property type="entry name" value="SLL0267 PROTEIN"/>
    <property type="match status" value="1"/>
</dbReference>
<dbReference type="EMBL" id="CP001832">
    <property type="protein sequence ID" value="AEH84056.1"/>
    <property type="molecule type" value="Genomic_DNA"/>
</dbReference>
<dbReference type="SMART" id="SM00267">
    <property type="entry name" value="GGDEF"/>
    <property type="match status" value="1"/>
</dbReference>
<organism evidence="2 3">
    <name type="scientific">Sinorhizobium meliloti (strain SM11)</name>
    <dbReference type="NCBI Taxonomy" id="707241"/>
    <lineage>
        <taxon>Bacteria</taxon>
        <taxon>Pseudomonadati</taxon>
        <taxon>Pseudomonadota</taxon>
        <taxon>Alphaproteobacteria</taxon>
        <taxon>Hyphomicrobiales</taxon>
        <taxon>Rhizobiaceae</taxon>
        <taxon>Sinorhizobium/Ensifer group</taxon>
        <taxon>Sinorhizobium</taxon>
    </lineage>
</organism>
<dbReference type="NCBIfam" id="TIGR00254">
    <property type="entry name" value="GGDEF"/>
    <property type="match status" value="1"/>
</dbReference>
<dbReference type="PANTHER" id="PTHR46663">
    <property type="entry name" value="DIGUANYLATE CYCLASE DGCT-RELATED"/>
    <property type="match status" value="1"/>
</dbReference>
<protein>
    <submittedName>
        <fullName evidence="2">Diguanylate cyclase</fullName>
    </submittedName>
</protein>
<geneLocation type="plasmid" evidence="2 3">
    <name>pSmeSM11d</name>
</geneLocation>
<dbReference type="InterPro" id="IPR000160">
    <property type="entry name" value="GGDEF_dom"/>
</dbReference>
<accession>F7XHN0</accession>
<proteinExistence type="predicted"/>
<gene>
    <name evidence="2" type="ordered locus">SM11_pD1224</name>
</gene>
<dbReference type="InterPro" id="IPR052163">
    <property type="entry name" value="DGC-Regulatory_Protein"/>
</dbReference>
<dbReference type="SUPFAM" id="SSF55781">
    <property type="entry name" value="GAF domain-like"/>
    <property type="match status" value="1"/>
</dbReference>
<dbReference type="InterPro" id="IPR043128">
    <property type="entry name" value="Rev_trsase/Diguanyl_cyclase"/>
</dbReference>
<name>F7XHN0_SINMM</name>
<dbReference type="RefSeq" id="WP_014527499.1">
    <property type="nucleotide sequence ID" value="NC_017326.1"/>
</dbReference>
<dbReference type="Pfam" id="PF00990">
    <property type="entry name" value="GGDEF"/>
    <property type="match status" value="1"/>
</dbReference>
<dbReference type="HOGENOM" id="CLU_000445_11_32_5"/>
<dbReference type="InterPro" id="IPR029787">
    <property type="entry name" value="Nucleotide_cyclase"/>
</dbReference>
<dbReference type="CDD" id="cd01949">
    <property type="entry name" value="GGDEF"/>
    <property type="match status" value="1"/>
</dbReference>
<dbReference type="InterPro" id="IPR003018">
    <property type="entry name" value="GAF"/>
</dbReference>
<dbReference type="Pfam" id="PF01590">
    <property type="entry name" value="GAF"/>
    <property type="match status" value="1"/>
</dbReference>
<dbReference type="PATRIC" id="fig|707241.3.peg.6910"/>
<evidence type="ECO:0000313" key="3">
    <source>
        <dbReference type="Proteomes" id="UP000009045"/>
    </source>
</evidence>
<sequence length="347" mass="37714">MGQAVRMPTNERQRLLAVRSLNSIGSAPTPELATLAELAKGIFDVSYAAINIIDEDWQRIAGQAGFRIGECSREMSICTRVVFADELLIVPDLAEDRELKTRPYVVGSPHFRFYAGTPVYLENLPVGSFCILDVRPRHLSDGQAQNLRRFAAVASALLSLQKANLVMGLAHNQLQNAAITDPLTGLFNRSALSSIVDGALHNAIAAGQTFGALYLDMDGFKAINDELGHHAGDEVLYEAANRIRSVIRAGDIAIRMGGDEFAVFIPNPPNAPALAAVSQRLVAAFREPFQVDGKAVLARISIGGALAPLNGQRRAELLNSCDKALYSAKRDGRDRFVILDALRRQRQ</sequence>
<dbReference type="KEGG" id="smx:SM11_pD1224"/>
<dbReference type="SUPFAM" id="SSF55073">
    <property type="entry name" value="Nucleotide cyclase"/>
    <property type="match status" value="1"/>
</dbReference>
<reference evidence="2 3" key="1">
    <citation type="journal article" date="2011" name="J. Biotechnol.">
        <title>The complete genome sequence of the dominant Sinorhizobium meliloti field isolate SM11 extends the S. meliloti pan-genome.</title>
        <authorList>
            <person name="Schneiker-Bekel S."/>
            <person name="Wibberg D."/>
            <person name="Bekel T."/>
            <person name="Blom J."/>
            <person name="Linke B."/>
            <person name="Neuweger H."/>
            <person name="Stiens M."/>
            <person name="Vorholter F.J."/>
            <person name="Weidner S."/>
            <person name="Goesmann A."/>
            <person name="Puhler A."/>
            <person name="Schluter A."/>
        </authorList>
    </citation>
    <scope>NUCLEOTIDE SEQUENCE [LARGE SCALE GENOMIC DNA]</scope>
    <source>
        <strain evidence="2 3">SM11</strain>
        <plasmid evidence="3">pSmeSM11d</plasmid>
    </source>
</reference>
<evidence type="ECO:0000313" key="2">
    <source>
        <dbReference type="EMBL" id="AEH84056.1"/>
    </source>
</evidence>
<dbReference type="InterPro" id="IPR029016">
    <property type="entry name" value="GAF-like_dom_sf"/>
</dbReference>
<dbReference type="Gene3D" id="3.30.70.270">
    <property type="match status" value="1"/>
</dbReference>
<keyword evidence="2" id="KW-0614">Plasmid</keyword>
<feature type="domain" description="GGDEF" evidence="1">
    <location>
        <begin position="208"/>
        <end position="341"/>
    </location>
</feature>
<dbReference type="AlphaFoldDB" id="F7XHN0"/>
<dbReference type="PROSITE" id="PS50887">
    <property type="entry name" value="GGDEF"/>
    <property type="match status" value="1"/>
</dbReference>
<evidence type="ECO:0000259" key="1">
    <source>
        <dbReference type="PROSITE" id="PS50887"/>
    </source>
</evidence>
<dbReference type="Gene3D" id="3.30.450.40">
    <property type="match status" value="1"/>
</dbReference>